<comment type="caution">
    <text evidence="1">The sequence shown here is derived from an EMBL/GenBank/DDBJ whole genome shotgun (WGS) entry which is preliminary data.</text>
</comment>
<dbReference type="Proteomes" id="UP000821845">
    <property type="component" value="Chromosome 6"/>
</dbReference>
<name>A0ACB7S406_HYAAI</name>
<sequence length="208" mass="23985">MCWRLPHSASTFIGVTLRSEGDIYGQHEEIIRRTALRAQCVLRRRILWGFNRYLMVRDMWKLVHVPALTFCNATICLSHATREWLERRQRDVGRAALGSHGAVPNRGCCREDTSDGPPSRHFMRKERFARQVFEYLAATCMRTDWTDRIYRLEKKYGCSTAPIECSSTPRRCATVSTGRVAVAAGDEWQELTDPVRTTQADHWCGIHL</sequence>
<accession>A0ACB7S406</accession>
<keyword evidence="2" id="KW-1185">Reference proteome</keyword>
<evidence type="ECO:0000313" key="2">
    <source>
        <dbReference type="Proteomes" id="UP000821845"/>
    </source>
</evidence>
<evidence type="ECO:0000313" key="1">
    <source>
        <dbReference type="EMBL" id="KAH6927519.1"/>
    </source>
</evidence>
<proteinExistence type="predicted"/>
<protein>
    <submittedName>
        <fullName evidence="1">Uncharacterized protein</fullName>
    </submittedName>
</protein>
<organism evidence="1 2">
    <name type="scientific">Hyalomma asiaticum</name>
    <name type="common">Tick</name>
    <dbReference type="NCBI Taxonomy" id="266040"/>
    <lineage>
        <taxon>Eukaryota</taxon>
        <taxon>Metazoa</taxon>
        <taxon>Ecdysozoa</taxon>
        <taxon>Arthropoda</taxon>
        <taxon>Chelicerata</taxon>
        <taxon>Arachnida</taxon>
        <taxon>Acari</taxon>
        <taxon>Parasitiformes</taxon>
        <taxon>Ixodida</taxon>
        <taxon>Ixodoidea</taxon>
        <taxon>Ixodidae</taxon>
        <taxon>Hyalomminae</taxon>
        <taxon>Hyalomma</taxon>
    </lineage>
</organism>
<dbReference type="EMBL" id="CM023486">
    <property type="protein sequence ID" value="KAH6927519.1"/>
    <property type="molecule type" value="Genomic_DNA"/>
</dbReference>
<reference evidence="1" key="1">
    <citation type="submission" date="2020-05" db="EMBL/GenBank/DDBJ databases">
        <title>Large-scale comparative analyses of tick genomes elucidate their genetic diversity and vector capacities.</title>
        <authorList>
            <person name="Jia N."/>
            <person name="Wang J."/>
            <person name="Shi W."/>
            <person name="Du L."/>
            <person name="Sun Y."/>
            <person name="Zhan W."/>
            <person name="Jiang J."/>
            <person name="Wang Q."/>
            <person name="Zhang B."/>
            <person name="Ji P."/>
            <person name="Sakyi L.B."/>
            <person name="Cui X."/>
            <person name="Yuan T."/>
            <person name="Jiang B."/>
            <person name="Yang W."/>
            <person name="Lam T.T.-Y."/>
            <person name="Chang Q."/>
            <person name="Ding S."/>
            <person name="Wang X."/>
            <person name="Zhu J."/>
            <person name="Ruan X."/>
            <person name="Zhao L."/>
            <person name="Wei J."/>
            <person name="Que T."/>
            <person name="Du C."/>
            <person name="Cheng J."/>
            <person name="Dai P."/>
            <person name="Han X."/>
            <person name="Huang E."/>
            <person name="Gao Y."/>
            <person name="Liu J."/>
            <person name="Shao H."/>
            <person name="Ye R."/>
            <person name="Li L."/>
            <person name="Wei W."/>
            <person name="Wang X."/>
            <person name="Wang C."/>
            <person name="Yang T."/>
            <person name="Huo Q."/>
            <person name="Li W."/>
            <person name="Guo W."/>
            <person name="Chen H."/>
            <person name="Zhou L."/>
            <person name="Ni X."/>
            <person name="Tian J."/>
            <person name="Zhou Y."/>
            <person name="Sheng Y."/>
            <person name="Liu T."/>
            <person name="Pan Y."/>
            <person name="Xia L."/>
            <person name="Li J."/>
            <person name="Zhao F."/>
            <person name="Cao W."/>
        </authorList>
    </citation>
    <scope>NUCLEOTIDE SEQUENCE</scope>
    <source>
        <strain evidence="1">Hyas-2018</strain>
    </source>
</reference>
<gene>
    <name evidence="1" type="ORF">HPB50_005185</name>
</gene>